<dbReference type="EMBL" id="KZ806826">
    <property type="protein sequence ID" value="PVH90039.1"/>
    <property type="molecule type" value="Genomic_DNA"/>
</dbReference>
<feature type="domain" description="HTH myb-type" evidence="3">
    <location>
        <begin position="77"/>
        <end position="130"/>
    </location>
</feature>
<dbReference type="InterPro" id="IPR053095">
    <property type="entry name" value="Actin-binding/GATA_Znf"/>
</dbReference>
<keyword evidence="5" id="KW-1185">Reference proteome</keyword>
<proteinExistence type="predicted"/>
<feature type="region of interest" description="Disordered" evidence="1">
    <location>
        <begin position="18"/>
        <end position="91"/>
    </location>
</feature>
<dbReference type="OrthoDB" id="2350934at2759"/>
<evidence type="ECO:0000313" key="4">
    <source>
        <dbReference type="EMBL" id="PVH90039.1"/>
    </source>
</evidence>
<dbReference type="CDD" id="cd00167">
    <property type="entry name" value="SANT"/>
    <property type="match status" value="1"/>
</dbReference>
<dbReference type="Gene3D" id="1.10.10.60">
    <property type="entry name" value="Homeodomain-like"/>
    <property type="match status" value="1"/>
</dbReference>
<evidence type="ECO:0000313" key="5">
    <source>
        <dbReference type="Proteomes" id="UP000244855"/>
    </source>
</evidence>
<evidence type="ECO:0000259" key="3">
    <source>
        <dbReference type="PROSITE" id="PS51294"/>
    </source>
</evidence>
<dbReference type="InterPro" id="IPR017930">
    <property type="entry name" value="Myb_dom"/>
</dbReference>
<reference evidence="4 5" key="1">
    <citation type="journal article" date="2018" name="Sci. Rep.">
        <title>Comparative genomics provides insights into the lifestyle and reveals functional heterogeneity of dark septate endophytic fungi.</title>
        <authorList>
            <person name="Knapp D.G."/>
            <person name="Nemeth J.B."/>
            <person name="Barry K."/>
            <person name="Hainaut M."/>
            <person name="Henrissat B."/>
            <person name="Johnson J."/>
            <person name="Kuo A."/>
            <person name="Lim J.H.P."/>
            <person name="Lipzen A."/>
            <person name="Nolan M."/>
            <person name="Ohm R.A."/>
            <person name="Tamas L."/>
            <person name="Grigoriev I.V."/>
            <person name="Spatafora J.W."/>
            <person name="Nagy L.G."/>
            <person name="Kovacs G.M."/>
        </authorList>
    </citation>
    <scope>NUCLEOTIDE SEQUENCE [LARGE SCALE GENOMIC DNA]</scope>
    <source>
        <strain evidence="4 5">DSE2036</strain>
    </source>
</reference>
<protein>
    <recommendedName>
        <fullName evidence="6">Myb-like domain-containing protein</fullName>
    </recommendedName>
</protein>
<organism evidence="4 5">
    <name type="scientific">Periconia macrospinosa</name>
    <dbReference type="NCBI Taxonomy" id="97972"/>
    <lineage>
        <taxon>Eukaryota</taxon>
        <taxon>Fungi</taxon>
        <taxon>Dikarya</taxon>
        <taxon>Ascomycota</taxon>
        <taxon>Pezizomycotina</taxon>
        <taxon>Dothideomycetes</taxon>
        <taxon>Pleosporomycetidae</taxon>
        <taxon>Pleosporales</taxon>
        <taxon>Massarineae</taxon>
        <taxon>Periconiaceae</taxon>
        <taxon>Periconia</taxon>
    </lineage>
</organism>
<dbReference type="Pfam" id="PF00249">
    <property type="entry name" value="Myb_DNA-binding"/>
    <property type="match status" value="1"/>
</dbReference>
<accession>A0A2V1CXQ2</accession>
<dbReference type="Proteomes" id="UP000244855">
    <property type="component" value="Unassembled WGS sequence"/>
</dbReference>
<sequence>MDIHLLLTPTPVATSLVSTAGPPIQVRPTPLEQRPEKDHSAQLITRDSKQQVGINSHGSLPSPIKRATSQTPRPEESPAQKQSKWTPEEDNLNIELRGQAMKWDDIAKRLPGRSPTSCRLRYQNYLEKRGVWDEEQKNKLARFMLGIFKAGIWQKVATEMSIPWRSVEPMHWQLGEQEMSARA</sequence>
<dbReference type="PROSITE" id="PS51294">
    <property type="entry name" value="HTH_MYB"/>
    <property type="match status" value="1"/>
</dbReference>
<feature type="domain" description="Myb-like" evidence="2">
    <location>
        <begin position="77"/>
        <end position="126"/>
    </location>
</feature>
<evidence type="ECO:0000259" key="2">
    <source>
        <dbReference type="PROSITE" id="PS50090"/>
    </source>
</evidence>
<dbReference type="InterPro" id="IPR009057">
    <property type="entry name" value="Homeodomain-like_sf"/>
</dbReference>
<dbReference type="SMART" id="SM00717">
    <property type="entry name" value="SANT"/>
    <property type="match status" value="1"/>
</dbReference>
<feature type="compositionally biased region" description="Polar residues" evidence="1">
    <location>
        <begin position="42"/>
        <end position="59"/>
    </location>
</feature>
<dbReference type="AlphaFoldDB" id="A0A2V1CXQ2"/>
<dbReference type="PANTHER" id="PTHR23246">
    <property type="entry name" value="NEW-GLUE PROTEIN"/>
    <property type="match status" value="1"/>
</dbReference>
<feature type="non-terminal residue" evidence="4">
    <location>
        <position position="183"/>
    </location>
</feature>
<dbReference type="InterPro" id="IPR001005">
    <property type="entry name" value="SANT/Myb"/>
</dbReference>
<name>A0A2V1CXQ2_9PLEO</name>
<dbReference type="PANTHER" id="PTHR23246:SF24">
    <property type="entry name" value="MYB DNA-BINDING DOMAIN-CONTAINING PROTEIN"/>
    <property type="match status" value="1"/>
</dbReference>
<gene>
    <name evidence="4" type="ORF">DM02DRAFT_578308</name>
</gene>
<dbReference type="SUPFAM" id="SSF46689">
    <property type="entry name" value="Homeodomain-like"/>
    <property type="match status" value="1"/>
</dbReference>
<evidence type="ECO:0008006" key="6">
    <source>
        <dbReference type="Google" id="ProtNLM"/>
    </source>
</evidence>
<dbReference type="PROSITE" id="PS50090">
    <property type="entry name" value="MYB_LIKE"/>
    <property type="match status" value="1"/>
</dbReference>
<evidence type="ECO:0000256" key="1">
    <source>
        <dbReference type="SAM" id="MobiDB-lite"/>
    </source>
</evidence>